<gene>
    <name evidence="2" type="ORF">C7T94_06575</name>
</gene>
<dbReference type="Proteomes" id="UP000240912">
    <property type="component" value="Unassembled WGS sequence"/>
</dbReference>
<feature type="chain" id="PRO_5015569434" evidence="1">
    <location>
        <begin position="18"/>
        <end position="233"/>
    </location>
</feature>
<organism evidence="2 3">
    <name type="scientific">Pedobacter yulinensis</name>
    <dbReference type="NCBI Taxonomy" id="2126353"/>
    <lineage>
        <taxon>Bacteria</taxon>
        <taxon>Pseudomonadati</taxon>
        <taxon>Bacteroidota</taxon>
        <taxon>Sphingobacteriia</taxon>
        <taxon>Sphingobacteriales</taxon>
        <taxon>Sphingobacteriaceae</taxon>
        <taxon>Pedobacter</taxon>
    </lineage>
</organism>
<name>A0A2T3HQ19_9SPHI</name>
<accession>A0A2T3HQ19</accession>
<dbReference type="InterPro" id="IPR019619">
    <property type="entry name" value="DUF2490"/>
</dbReference>
<protein>
    <submittedName>
        <fullName evidence="2">DUF2490 domain-containing protein</fullName>
    </submittedName>
</protein>
<dbReference type="OrthoDB" id="1118734at2"/>
<keyword evidence="3" id="KW-1185">Reference proteome</keyword>
<sequence>MKILILLTCLFPVAVSAQTVTQQTGWGMFMNNTRINEKWGAYFDVQVRSQDEWDGVRSVLIRPGIQYFFNKNHNVIVGYLFTPTFHQMDGFKDNLQTEHRIWEQYIFTHAIRTAGITHRARLEQRFIEGLNGGPDIFSQRLRYFVRALVPFEKPNGPFTQGFFGAIQNEFFLNVQNKDRLNGKVFDQNRAYGALGYRFSKAVDLEAGYMNQAVKGRSGNTVNNIVQLAVYTRF</sequence>
<feature type="signal peptide" evidence="1">
    <location>
        <begin position="1"/>
        <end position="17"/>
    </location>
</feature>
<dbReference type="AlphaFoldDB" id="A0A2T3HQ19"/>
<dbReference type="Pfam" id="PF10677">
    <property type="entry name" value="DUF2490"/>
    <property type="match status" value="1"/>
</dbReference>
<evidence type="ECO:0000313" key="2">
    <source>
        <dbReference type="EMBL" id="PST84542.1"/>
    </source>
</evidence>
<comment type="caution">
    <text evidence="2">The sequence shown here is derived from an EMBL/GenBank/DDBJ whole genome shotgun (WGS) entry which is preliminary data.</text>
</comment>
<evidence type="ECO:0000256" key="1">
    <source>
        <dbReference type="SAM" id="SignalP"/>
    </source>
</evidence>
<evidence type="ECO:0000313" key="3">
    <source>
        <dbReference type="Proteomes" id="UP000240912"/>
    </source>
</evidence>
<keyword evidence="1" id="KW-0732">Signal</keyword>
<reference evidence="2 3" key="1">
    <citation type="submission" date="2018-03" db="EMBL/GenBank/DDBJ databases">
        <authorList>
            <person name="Keele B.F."/>
        </authorList>
    </citation>
    <scope>NUCLEOTIDE SEQUENCE [LARGE SCALE GENOMIC DNA]</scope>
    <source>
        <strain evidence="2 3">YL28-9</strain>
    </source>
</reference>
<dbReference type="EMBL" id="PYLS01000004">
    <property type="protein sequence ID" value="PST84542.1"/>
    <property type="molecule type" value="Genomic_DNA"/>
</dbReference>
<proteinExistence type="predicted"/>